<dbReference type="InParanoid" id="W3X357"/>
<reference evidence="3" key="1">
    <citation type="journal article" date="2015" name="BMC Genomics">
        <title>Genomic and transcriptomic analysis of the endophytic fungus Pestalotiopsis fici reveals its lifestyle and high potential for synthesis of natural products.</title>
        <authorList>
            <person name="Wang X."/>
            <person name="Zhang X."/>
            <person name="Liu L."/>
            <person name="Xiang M."/>
            <person name="Wang W."/>
            <person name="Sun X."/>
            <person name="Che Y."/>
            <person name="Guo L."/>
            <person name="Liu G."/>
            <person name="Guo L."/>
            <person name="Wang C."/>
            <person name="Yin W.B."/>
            <person name="Stadler M."/>
            <person name="Zhang X."/>
            <person name="Liu X."/>
        </authorList>
    </citation>
    <scope>NUCLEOTIDE SEQUENCE [LARGE SCALE GENOMIC DNA]</scope>
    <source>
        <strain evidence="3">W106-1 / CGMCC3.15140</strain>
    </source>
</reference>
<dbReference type="eggNOG" id="ENOG502TFSN">
    <property type="taxonomic scope" value="Eukaryota"/>
</dbReference>
<evidence type="ECO:0000313" key="2">
    <source>
        <dbReference type="EMBL" id="ETS80573.1"/>
    </source>
</evidence>
<dbReference type="AlphaFoldDB" id="W3X357"/>
<sequence>MESSGILGSIGFSIAQVSFVLITLPHLYQLKKKYEDCRSLLNDYKLSLEASESKYRNWEMVWRRFDTAAYQTIWLDKYEDILTARQRIHDLSQSTKKRIQGVTKDLEAPPTRWKIFKSTIGIKSDEELKTWKRVLFALSTDVTIKKHIEDLKTAIDNITLLCQHEFSRRIGTTRLSTPTLEDTERLVQLLFFFSPFTQRAKDLYEARRIGRISRETHSWTVEIGRHDGARNVKEWEHWDPVVVRFAFNAFPTGLDGDIMSMCVEHNRDLHDGSVPPGFPSIDWQHAICGNGNPTQGVSKEPWPISQRCRSFGRLFRDGIFEDEATLMSWTPRRAELILSLTNWVFLLWDTPWTADLCSLGLRSVCDAPALKNDLAVRLNTLGVDFQHRTDCNHAHDNKLLSFGILVAELLTTTPIRQAPRIDEHTAVRYQKWNREVDDWEPISVRQLVTMVRDKSGSADMRDVVSYCLDEANVRTPRFEAGYMLEYISKLYEPIERWCEDELDAYEELDVEDWTSAALESPAPAQDVISPQTAVKPNATHGVVGVCVLLFVLSTAASMWA</sequence>
<keyword evidence="1" id="KW-1133">Transmembrane helix</keyword>
<name>W3X357_PESFW</name>
<dbReference type="KEGG" id="pfy:PFICI_08102"/>
<keyword evidence="3" id="KW-1185">Reference proteome</keyword>
<protein>
    <submittedName>
        <fullName evidence="2">Uncharacterized protein</fullName>
    </submittedName>
</protein>
<organism evidence="2 3">
    <name type="scientific">Pestalotiopsis fici (strain W106-1 / CGMCC3.15140)</name>
    <dbReference type="NCBI Taxonomy" id="1229662"/>
    <lineage>
        <taxon>Eukaryota</taxon>
        <taxon>Fungi</taxon>
        <taxon>Dikarya</taxon>
        <taxon>Ascomycota</taxon>
        <taxon>Pezizomycotina</taxon>
        <taxon>Sordariomycetes</taxon>
        <taxon>Xylariomycetidae</taxon>
        <taxon>Amphisphaeriales</taxon>
        <taxon>Sporocadaceae</taxon>
        <taxon>Pestalotiopsis</taxon>
    </lineage>
</organism>
<gene>
    <name evidence="2" type="ORF">PFICI_08102</name>
</gene>
<dbReference type="GeneID" id="19273115"/>
<keyword evidence="1" id="KW-0472">Membrane</keyword>
<dbReference type="Proteomes" id="UP000030651">
    <property type="component" value="Unassembled WGS sequence"/>
</dbReference>
<evidence type="ECO:0000313" key="3">
    <source>
        <dbReference type="Proteomes" id="UP000030651"/>
    </source>
</evidence>
<dbReference type="EMBL" id="KI912113">
    <property type="protein sequence ID" value="ETS80573.1"/>
    <property type="molecule type" value="Genomic_DNA"/>
</dbReference>
<dbReference type="HOGENOM" id="CLU_526869_0_0_1"/>
<feature type="transmembrane region" description="Helical" evidence="1">
    <location>
        <begin position="6"/>
        <end position="28"/>
    </location>
</feature>
<keyword evidence="1" id="KW-0812">Transmembrane</keyword>
<dbReference type="RefSeq" id="XP_007834874.1">
    <property type="nucleotide sequence ID" value="XM_007836683.1"/>
</dbReference>
<evidence type="ECO:0000256" key="1">
    <source>
        <dbReference type="SAM" id="Phobius"/>
    </source>
</evidence>
<proteinExistence type="predicted"/>
<accession>W3X357</accession>
<dbReference type="OrthoDB" id="3779652at2759"/>